<comment type="caution">
    <text evidence="2">The sequence shown here is derived from an EMBL/GenBank/DDBJ whole genome shotgun (WGS) entry which is preliminary data.</text>
</comment>
<evidence type="ECO:0000313" key="3">
    <source>
        <dbReference type="Proteomes" id="UP001642409"/>
    </source>
</evidence>
<gene>
    <name evidence="2" type="ORF">HINF_LOCUS63853</name>
</gene>
<protein>
    <submittedName>
        <fullName evidence="2">Hypothetical_protein</fullName>
    </submittedName>
</protein>
<feature type="region of interest" description="Disordered" evidence="1">
    <location>
        <begin position="170"/>
        <end position="226"/>
    </location>
</feature>
<evidence type="ECO:0000256" key="1">
    <source>
        <dbReference type="SAM" id="MobiDB-lite"/>
    </source>
</evidence>
<sequence length="226" mass="26669">MDPLTEAFKKSTVYQNIFNFSKLFSRFIFSSFNSFLNIWNSQELFWRFYQKQELESQFIWSGVDRIRYRLKIFGTRGKYWKQKETLTQQFNLLVFNLPIVQMESKYQVKNIKGWHNQRIMQNIKIEFGNRYIIYSDFISHYKTINPPPTTPKLRPQVLIMLTKQCIKGNHQSIPTNQPLVQTEGNNEQRETETREPVSGNQVSESGKTGLLTTQRGPAESLLSGHK</sequence>
<evidence type="ECO:0000313" key="2">
    <source>
        <dbReference type="EMBL" id="CAL6087866.1"/>
    </source>
</evidence>
<feature type="compositionally biased region" description="Polar residues" evidence="1">
    <location>
        <begin position="198"/>
        <end position="215"/>
    </location>
</feature>
<reference evidence="2 3" key="1">
    <citation type="submission" date="2024-07" db="EMBL/GenBank/DDBJ databases">
        <authorList>
            <person name="Akdeniz Z."/>
        </authorList>
    </citation>
    <scope>NUCLEOTIDE SEQUENCE [LARGE SCALE GENOMIC DNA]</scope>
</reference>
<dbReference type="EMBL" id="CAXDID020000403">
    <property type="protein sequence ID" value="CAL6087866.1"/>
    <property type="molecule type" value="Genomic_DNA"/>
</dbReference>
<organism evidence="2 3">
    <name type="scientific">Hexamita inflata</name>
    <dbReference type="NCBI Taxonomy" id="28002"/>
    <lineage>
        <taxon>Eukaryota</taxon>
        <taxon>Metamonada</taxon>
        <taxon>Diplomonadida</taxon>
        <taxon>Hexamitidae</taxon>
        <taxon>Hexamitinae</taxon>
        <taxon>Hexamita</taxon>
    </lineage>
</organism>
<keyword evidence="3" id="KW-1185">Reference proteome</keyword>
<feature type="compositionally biased region" description="Polar residues" evidence="1">
    <location>
        <begin position="170"/>
        <end position="185"/>
    </location>
</feature>
<feature type="compositionally biased region" description="Basic and acidic residues" evidence="1">
    <location>
        <begin position="186"/>
        <end position="195"/>
    </location>
</feature>
<accession>A0ABP1LNY2</accession>
<proteinExistence type="predicted"/>
<dbReference type="Proteomes" id="UP001642409">
    <property type="component" value="Unassembled WGS sequence"/>
</dbReference>
<name>A0ABP1LNY2_9EUKA</name>